<dbReference type="SMART" id="SM00360">
    <property type="entry name" value="RRM"/>
    <property type="match status" value="2"/>
</dbReference>
<dbReference type="InterPro" id="IPR012677">
    <property type="entry name" value="Nucleotide-bd_a/b_plait_sf"/>
</dbReference>
<evidence type="ECO:0000256" key="4">
    <source>
        <dbReference type="ARBA" id="ARBA00022884"/>
    </source>
</evidence>
<dbReference type="Pfam" id="PF00076">
    <property type="entry name" value="RRM_1"/>
    <property type="match status" value="2"/>
</dbReference>
<organism evidence="9 10">
    <name type="scientific">Nyctereutes procyonoides</name>
    <name type="common">Raccoon dog</name>
    <name type="synonym">Canis procyonoides</name>
    <dbReference type="NCBI Taxonomy" id="34880"/>
    <lineage>
        <taxon>Eukaryota</taxon>
        <taxon>Metazoa</taxon>
        <taxon>Chordata</taxon>
        <taxon>Craniata</taxon>
        <taxon>Vertebrata</taxon>
        <taxon>Euteleostomi</taxon>
        <taxon>Mammalia</taxon>
        <taxon>Eutheria</taxon>
        <taxon>Laurasiatheria</taxon>
        <taxon>Carnivora</taxon>
        <taxon>Caniformia</taxon>
        <taxon>Canidae</taxon>
        <taxon>Nyctereutes</taxon>
    </lineage>
</organism>
<dbReference type="Gene3D" id="3.30.70.330">
    <property type="match status" value="2"/>
</dbReference>
<feature type="domain" description="RRM" evidence="8">
    <location>
        <begin position="13"/>
        <end position="91"/>
    </location>
</feature>
<evidence type="ECO:0000256" key="6">
    <source>
        <dbReference type="PROSITE-ProRule" id="PRU00176"/>
    </source>
</evidence>
<dbReference type="InterPro" id="IPR000504">
    <property type="entry name" value="RRM_dom"/>
</dbReference>
<dbReference type="EMBL" id="CAJHUB010000658">
    <property type="protein sequence ID" value="CAD7670478.1"/>
    <property type="molecule type" value="Genomic_DNA"/>
</dbReference>
<keyword evidence="10" id="KW-1185">Reference proteome</keyword>
<dbReference type="GO" id="GO:0071011">
    <property type="term" value="C:precatalytic spliceosome"/>
    <property type="evidence" value="ECO:0007669"/>
    <property type="project" value="TreeGrafter"/>
</dbReference>
<evidence type="ECO:0000256" key="3">
    <source>
        <dbReference type="ARBA" id="ARBA00022737"/>
    </source>
</evidence>
<evidence type="ECO:0000256" key="5">
    <source>
        <dbReference type="ARBA" id="ARBA00023242"/>
    </source>
</evidence>
<dbReference type="AlphaFoldDB" id="A0A811Y132"/>
<feature type="compositionally biased region" description="Pro residues" evidence="7">
    <location>
        <begin position="301"/>
        <end position="339"/>
    </location>
</feature>
<evidence type="ECO:0000259" key="8">
    <source>
        <dbReference type="PROSITE" id="PS50102"/>
    </source>
</evidence>
<gene>
    <name evidence="9" type="ORF">NYPRO_LOCUS3273</name>
</gene>
<dbReference type="InterPro" id="IPR035979">
    <property type="entry name" value="RBD_domain_sf"/>
</dbReference>
<dbReference type="InterPro" id="IPR034158">
    <property type="entry name" value="SF3B4_RRM1"/>
</dbReference>
<keyword evidence="3" id="KW-0677">Repeat</keyword>
<keyword evidence="5" id="KW-0539">Nucleus</keyword>
<reference evidence="9" key="1">
    <citation type="submission" date="2020-12" db="EMBL/GenBank/DDBJ databases">
        <authorList>
            <consortium name="Molecular Ecology Group"/>
        </authorList>
    </citation>
    <scope>NUCLEOTIDE SEQUENCE</scope>
    <source>
        <strain evidence="9">TBG_1078</strain>
    </source>
</reference>
<sequence>MAAGWISKQNQDATVYIAGLDEKVGKPLLWELFLQAGPVVSTHMPKDRVTGQHQGYGFVEFLSGEDADCAIKIMNMIKLYGKPIRVNKTSAHNNNLDVGASIFINNLDPGIDGKLLHDSFDAFRVIFQPPKIMWDPDPGNSKGYAFINFASFDASDAVTEAMNRQYLGNRPISASYAFKDFKGLRHGSAAERLLAAQNPLSQADHPHQLFADTPPLPSAPNPVVSSLGSGLPPPGMPPPGSFAPLPCPPPPMPPGAGGHSPPSAGIPGAGRPGHGHSHPHPFPPSGMPRHPHAGPPGTGGHPPPQPPPGMPHPGPPPMDMPLEGPMPPHGMLGPPPLVPPRGYTGPPRPPPYGYQRGPLLPPRRPPPRFQFSS</sequence>
<dbReference type="FunFam" id="3.30.70.330:FF:000505">
    <property type="entry name" value="Splicing factor 3B subunit 4"/>
    <property type="match status" value="1"/>
</dbReference>
<evidence type="ECO:0000313" key="9">
    <source>
        <dbReference type="EMBL" id="CAD7670478.1"/>
    </source>
</evidence>
<keyword evidence="4 6" id="KW-0694">RNA-binding</keyword>
<dbReference type="GO" id="GO:0003723">
    <property type="term" value="F:RNA binding"/>
    <property type="evidence" value="ECO:0007669"/>
    <property type="project" value="UniProtKB-UniRule"/>
</dbReference>
<dbReference type="GO" id="GO:0005686">
    <property type="term" value="C:U2 snRNP"/>
    <property type="evidence" value="ECO:0007669"/>
    <property type="project" value="TreeGrafter"/>
</dbReference>
<evidence type="ECO:0000313" key="10">
    <source>
        <dbReference type="Proteomes" id="UP000645828"/>
    </source>
</evidence>
<evidence type="ECO:0000256" key="7">
    <source>
        <dbReference type="SAM" id="MobiDB-lite"/>
    </source>
</evidence>
<comment type="subcellular location">
    <subcellularLocation>
        <location evidence="1">Nucleus</location>
    </subcellularLocation>
</comment>
<proteinExistence type="inferred from homology"/>
<dbReference type="CDD" id="cd12334">
    <property type="entry name" value="RRM1_SF3B4"/>
    <property type="match status" value="1"/>
</dbReference>
<dbReference type="PANTHER" id="PTHR48030:SF3">
    <property type="entry name" value="SPLICING FACTOR 3B SUBUNIT 4"/>
    <property type="match status" value="1"/>
</dbReference>
<comment type="similarity">
    <text evidence="2">Belongs to the SF3B4 family.</text>
</comment>
<dbReference type="GO" id="GO:0005730">
    <property type="term" value="C:nucleolus"/>
    <property type="evidence" value="ECO:0007669"/>
    <property type="project" value="TreeGrafter"/>
</dbReference>
<feature type="region of interest" description="Disordered" evidence="7">
    <location>
        <begin position="205"/>
        <end position="373"/>
    </location>
</feature>
<dbReference type="SUPFAM" id="SSF54928">
    <property type="entry name" value="RNA-binding domain, RBD"/>
    <property type="match status" value="1"/>
</dbReference>
<dbReference type="PROSITE" id="PS50102">
    <property type="entry name" value="RRM"/>
    <property type="match status" value="2"/>
</dbReference>
<dbReference type="Proteomes" id="UP000645828">
    <property type="component" value="Unassembled WGS sequence"/>
</dbReference>
<feature type="compositionally biased region" description="Pro residues" evidence="7">
    <location>
        <begin position="359"/>
        <end position="373"/>
    </location>
</feature>
<protein>
    <submittedName>
        <fullName evidence="9">(raccoon dog) hypothetical protein</fullName>
    </submittedName>
</protein>
<accession>A0A811Y132</accession>
<feature type="domain" description="RRM" evidence="8">
    <location>
        <begin position="100"/>
        <end position="179"/>
    </location>
</feature>
<evidence type="ECO:0000256" key="2">
    <source>
        <dbReference type="ARBA" id="ARBA00008363"/>
    </source>
</evidence>
<dbReference type="InterPro" id="IPR052084">
    <property type="entry name" value="SF3B4_spliceosome_assoc"/>
</dbReference>
<dbReference type="GO" id="GO:0048026">
    <property type="term" value="P:positive regulation of mRNA splicing, via spliceosome"/>
    <property type="evidence" value="ECO:0007669"/>
    <property type="project" value="TreeGrafter"/>
</dbReference>
<evidence type="ECO:0000256" key="1">
    <source>
        <dbReference type="ARBA" id="ARBA00004123"/>
    </source>
</evidence>
<name>A0A811Y132_NYCPR</name>
<feature type="compositionally biased region" description="Pro residues" evidence="7">
    <location>
        <begin position="231"/>
        <end position="254"/>
    </location>
</feature>
<dbReference type="PANTHER" id="PTHR48030">
    <property type="entry name" value="SPLICING FACTOR 3B SUBUNIT 4"/>
    <property type="match status" value="1"/>
</dbReference>
<comment type="caution">
    <text evidence="9">The sequence shown here is derived from an EMBL/GenBank/DDBJ whole genome shotgun (WGS) entry which is preliminary data.</text>
</comment>